<sequence length="290" mass="31931">MQIVYHLGAHGSDQDRLIRTLLRNREALWQKGIEIPPPRRYRGVLGGAINSLNGGLAPAELQQTLLDALIDGERADRIILSQSSFLGVPQRAVSAEGLYPRGPFRLQGLSNLFPEDVVEFFLSVVHPATQVAALVAMSNGDYDSVMGRTDPRGLRWAPAIRAMQQAVPDRELVVWAQEDLPFVWPEILRRMADVGPETLLLGDDAILFDLLPAEAMSELQTRIDALPRNEISARRDLIEQALTEHAAPKAMEAAVTLPGWSQDLIDDLDEIYAADLAEIAAITGVEFMSP</sequence>
<dbReference type="EMBL" id="CP025583">
    <property type="protein sequence ID" value="AUM73013.1"/>
    <property type="molecule type" value="Genomic_DNA"/>
</dbReference>
<evidence type="ECO:0000313" key="2">
    <source>
        <dbReference type="Proteomes" id="UP000234882"/>
    </source>
</evidence>
<name>A0A2K9MBM8_9RHOB</name>
<dbReference type="RefSeq" id="WP_101498397.1">
    <property type="nucleotide sequence ID" value="NZ_CP025583.1"/>
</dbReference>
<dbReference type="OrthoDB" id="7816979at2"/>
<accession>A0A2K9MBM8</accession>
<proteinExistence type="predicted"/>
<gene>
    <name evidence="1" type="ORF">CYR75_00695</name>
</gene>
<reference evidence="2" key="1">
    <citation type="submission" date="2017-12" db="EMBL/GenBank/DDBJ databases">
        <title>Genomic analysis of Paracoccus sp. CBA4604.</title>
        <authorList>
            <person name="Roh S.W."/>
            <person name="Kim J.Y."/>
            <person name="Kim J.S."/>
        </authorList>
    </citation>
    <scope>NUCLEOTIDE SEQUENCE [LARGE SCALE GENOMIC DNA]</scope>
    <source>
        <strain evidence="2">CBA4604</strain>
    </source>
</reference>
<organism evidence="1 2">
    <name type="scientific">Paracoccus jeotgali</name>
    <dbReference type="NCBI Taxonomy" id="2065379"/>
    <lineage>
        <taxon>Bacteria</taxon>
        <taxon>Pseudomonadati</taxon>
        <taxon>Pseudomonadota</taxon>
        <taxon>Alphaproteobacteria</taxon>
        <taxon>Rhodobacterales</taxon>
        <taxon>Paracoccaceae</taxon>
        <taxon>Paracoccus</taxon>
    </lineage>
</organism>
<dbReference type="Proteomes" id="UP000234882">
    <property type="component" value="Chromosome"/>
</dbReference>
<protein>
    <submittedName>
        <fullName evidence="1">Uncharacterized protein</fullName>
    </submittedName>
</protein>
<evidence type="ECO:0000313" key="1">
    <source>
        <dbReference type="EMBL" id="AUM73013.1"/>
    </source>
</evidence>
<dbReference type="AlphaFoldDB" id="A0A2K9MBM8"/>
<keyword evidence="2" id="KW-1185">Reference proteome</keyword>
<dbReference type="KEGG" id="paru:CYR75_00695"/>